<gene>
    <name evidence="1" type="ORF">RHGRI_011530</name>
</gene>
<reference evidence="1" key="1">
    <citation type="submission" date="2020-08" db="EMBL/GenBank/DDBJ databases">
        <title>Plant Genome Project.</title>
        <authorList>
            <person name="Zhang R.-G."/>
        </authorList>
    </citation>
    <scope>NUCLEOTIDE SEQUENCE</scope>
    <source>
        <strain evidence="1">WSP0</strain>
        <tissue evidence="1">Leaf</tissue>
    </source>
</reference>
<dbReference type="EMBL" id="JACTNZ010000004">
    <property type="protein sequence ID" value="KAG5553663.1"/>
    <property type="molecule type" value="Genomic_DNA"/>
</dbReference>
<keyword evidence="2" id="KW-1185">Reference proteome</keyword>
<proteinExistence type="predicted"/>
<comment type="caution">
    <text evidence="1">The sequence shown here is derived from an EMBL/GenBank/DDBJ whole genome shotgun (WGS) entry which is preliminary data.</text>
</comment>
<name>A0AAV6KM37_9ERIC</name>
<dbReference type="AlphaFoldDB" id="A0AAV6KM37"/>
<accession>A0AAV6KM37</accession>
<sequence length="92" mass="9979">MAAHIARRVLRSRRANDFFSATTLVPPRANAGIPPEVVAKMASGVGEIPSQAHRREFESRLWVAVLVNQMLCIGDNLYGLHLGGAVVADYPP</sequence>
<evidence type="ECO:0000313" key="2">
    <source>
        <dbReference type="Proteomes" id="UP000823749"/>
    </source>
</evidence>
<protein>
    <submittedName>
        <fullName evidence="1">Uncharacterized protein</fullName>
    </submittedName>
</protein>
<evidence type="ECO:0000313" key="1">
    <source>
        <dbReference type="EMBL" id="KAG5553663.1"/>
    </source>
</evidence>
<dbReference type="Proteomes" id="UP000823749">
    <property type="component" value="Chromosome 4"/>
</dbReference>
<organism evidence="1 2">
    <name type="scientific">Rhododendron griersonianum</name>
    <dbReference type="NCBI Taxonomy" id="479676"/>
    <lineage>
        <taxon>Eukaryota</taxon>
        <taxon>Viridiplantae</taxon>
        <taxon>Streptophyta</taxon>
        <taxon>Embryophyta</taxon>
        <taxon>Tracheophyta</taxon>
        <taxon>Spermatophyta</taxon>
        <taxon>Magnoliopsida</taxon>
        <taxon>eudicotyledons</taxon>
        <taxon>Gunneridae</taxon>
        <taxon>Pentapetalae</taxon>
        <taxon>asterids</taxon>
        <taxon>Ericales</taxon>
        <taxon>Ericaceae</taxon>
        <taxon>Ericoideae</taxon>
        <taxon>Rhodoreae</taxon>
        <taxon>Rhododendron</taxon>
    </lineage>
</organism>